<gene>
    <name evidence="14" type="ORF">SAMN06893096_102167</name>
</gene>
<evidence type="ECO:0000313" key="15">
    <source>
        <dbReference type="Proteomes" id="UP000198373"/>
    </source>
</evidence>
<dbReference type="InterPro" id="IPR004358">
    <property type="entry name" value="Sig_transdc_His_kin-like_C"/>
</dbReference>
<dbReference type="SUPFAM" id="SSF55874">
    <property type="entry name" value="ATPase domain of HSP90 chaperone/DNA topoisomerase II/histidine kinase"/>
    <property type="match status" value="1"/>
</dbReference>
<dbReference type="EC" id="2.7.13.3" evidence="3"/>
<dbReference type="SUPFAM" id="SSF69065">
    <property type="entry name" value="RNase III domain-like"/>
    <property type="match status" value="1"/>
</dbReference>
<sequence length="1034" mass="111692">MLGNDSAAEATSGLAAEVGLVSQQVHSSLPRLVALPTTIPELLEWPELEHAAGRALKELPARERQWLTIATLHSSALYENKNSYPNISPVCLTLLERVGAATIEVELRRAIAKAAPNFDLKRTHEQVRRINPTVRELATLALGIRGRAGLGRGEAAQAAGMVARGLKVRAFENVALQVVGWWSLALSGAGLRTFVEALYAQAASSLGAAIEDVRLRFQQHTAGLAPAFDITSSGPDHDLVFVVTVTTRDGRTGKAEARSKKEAQRLACHDYLSRHAPHILADTGVPVKGPRQIARRPEYPVTDERYVTLADRFHCRNSEPFTRALTHRSWTYENVVGGDVERHSNALLASLGSSVLTATAMRHRAAILLSQTTDPDPEVAVALTIPDAALRSLFEDLGLRRLARVGAGLRGQPLTDEIVASMVRATLAASHLQWPDHATFETKLPDEVSRFLVRKASISLLSPITRLEQLAAELHFELDEKDKREGPDHNTTFRVRMNVRGLAQPIAVEGAGASRTAARQAAAADFLASADVLTDRSADVPDASIARLLLVRQLEVLPASRARWPRWQRLGRLGAHMLAREDFESFGRWAARVLEVTGSRWRPDPAVEASLTDYFGQVLQAPHARALFTATLTEVTDWIAEAGRSDELPTSFDEPMRRLVPLSAAQSVWLSSGEDQAVRQIIDDWILLNRRRLNAECDVALDGAVVDARTTSALLKALQDCADHVSRLDQPHVSVRGRTTADGATVVVGCVGSVLSALRSSLMMRLLGESSRRLVVDAPDAHSIELRVKNSLRSSNADWLTAAAYGEPAADDYDAELARLIHDLKNEVTGAKVASERNAGTRTERLEAQLASSRHVDAAAALASRLRDADMLYAAADLVGSTDVAAFMQGYVSDLMRQLPTHIRVVPPTLVPAVAAVDQRALRAVLDNLVKNAEQAMSAGGEITFEYTASPADDVLLIDIADTGDGIPVAVIEALAAGKPVSSSKREGSGLGLLGVRRILRRAGGDLESVPRARGTGWLITLPLATATELTEAA</sequence>
<evidence type="ECO:0000256" key="6">
    <source>
        <dbReference type="ARBA" id="ARBA00022741"/>
    </source>
</evidence>
<evidence type="ECO:0000259" key="13">
    <source>
        <dbReference type="PROSITE" id="PS50137"/>
    </source>
</evidence>
<evidence type="ECO:0000259" key="12">
    <source>
        <dbReference type="PROSITE" id="PS50109"/>
    </source>
</evidence>
<feature type="domain" description="Histidine kinase" evidence="12">
    <location>
        <begin position="819"/>
        <end position="1026"/>
    </location>
</feature>
<dbReference type="Pfam" id="PF00035">
    <property type="entry name" value="dsrm"/>
    <property type="match status" value="1"/>
</dbReference>
<dbReference type="PRINTS" id="PR00344">
    <property type="entry name" value="BCTRLSENSOR"/>
</dbReference>
<evidence type="ECO:0000256" key="10">
    <source>
        <dbReference type="ARBA" id="ARBA00023012"/>
    </source>
</evidence>
<dbReference type="PROSITE" id="PS50137">
    <property type="entry name" value="DS_RBD"/>
    <property type="match status" value="1"/>
</dbReference>
<dbReference type="InterPro" id="IPR036389">
    <property type="entry name" value="RNase_III_sf"/>
</dbReference>
<evidence type="ECO:0000256" key="1">
    <source>
        <dbReference type="ARBA" id="ARBA00000085"/>
    </source>
</evidence>
<dbReference type="InterPro" id="IPR005467">
    <property type="entry name" value="His_kinase_dom"/>
</dbReference>
<dbReference type="CDD" id="cd00048">
    <property type="entry name" value="DSRM_SF"/>
    <property type="match status" value="1"/>
</dbReference>
<name>A0A239C0G9_9ACTN</name>
<evidence type="ECO:0000313" key="14">
    <source>
        <dbReference type="EMBL" id="SNS13392.1"/>
    </source>
</evidence>
<dbReference type="Proteomes" id="UP000198373">
    <property type="component" value="Unassembled WGS sequence"/>
</dbReference>
<keyword evidence="15" id="KW-1185">Reference proteome</keyword>
<accession>A0A239C0G9</accession>
<dbReference type="Gene3D" id="3.30.160.20">
    <property type="match status" value="2"/>
</dbReference>
<keyword evidence="9 11" id="KW-0694">RNA-binding</keyword>
<dbReference type="PANTHER" id="PTHR43065">
    <property type="entry name" value="SENSOR HISTIDINE KINASE"/>
    <property type="match status" value="1"/>
</dbReference>
<keyword evidence="10" id="KW-0902">Two-component regulatory system</keyword>
<comment type="similarity">
    <text evidence="2">Belongs to the ribonuclease III family.</text>
</comment>
<dbReference type="GO" id="GO:0004525">
    <property type="term" value="F:ribonuclease III activity"/>
    <property type="evidence" value="ECO:0007669"/>
    <property type="project" value="InterPro"/>
</dbReference>
<reference evidence="15" key="1">
    <citation type="submission" date="2017-06" db="EMBL/GenBank/DDBJ databases">
        <authorList>
            <person name="Varghese N."/>
            <person name="Submissions S."/>
        </authorList>
    </citation>
    <scope>NUCLEOTIDE SEQUENCE [LARGE SCALE GENOMIC DNA]</scope>
    <source>
        <strain evidence="15">DSM 46839</strain>
    </source>
</reference>
<dbReference type="SMART" id="SM00387">
    <property type="entry name" value="HATPase_c"/>
    <property type="match status" value="1"/>
</dbReference>
<dbReference type="GO" id="GO:0005524">
    <property type="term" value="F:ATP binding"/>
    <property type="evidence" value="ECO:0007669"/>
    <property type="project" value="UniProtKB-KW"/>
</dbReference>
<keyword evidence="8" id="KW-0067">ATP-binding</keyword>
<dbReference type="GO" id="GO:0006396">
    <property type="term" value="P:RNA processing"/>
    <property type="evidence" value="ECO:0007669"/>
    <property type="project" value="InterPro"/>
</dbReference>
<dbReference type="AlphaFoldDB" id="A0A239C0G9"/>
<dbReference type="InterPro" id="IPR036890">
    <property type="entry name" value="HATPase_C_sf"/>
</dbReference>
<dbReference type="InterPro" id="IPR014720">
    <property type="entry name" value="dsRBD_dom"/>
</dbReference>
<dbReference type="Pfam" id="PF02518">
    <property type="entry name" value="HATPase_c"/>
    <property type="match status" value="1"/>
</dbReference>
<dbReference type="GO" id="GO:0004673">
    <property type="term" value="F:protein histidine kinase activity"/>
    <property type="evidence" value="ECO:0007669"/>
    <property type="project" value="UniProtKB-EC"/>
</dbReference>
<evidence type="ECO:0000256" key="7">
    <source>
        <dbReference type="ARBA" id="ARBA00022777"/>
    </source>
</evidence>
<dbReference type="GO" id="GO:0000160">
    <property type="term" value="P:phosphorelay signal transduction system"/>
    <property type="evidence" value="ECO:0007669"/>
    <property type="project" value="UniProtKB-KW"/>
</dbReference>
<evidence type="ECO:0000256" key="11">
    <source>
        <dbReference type="PROSITE-ProRule" id="PRU00266"/>
    </source>
</evidence>
<dbReference type="Gene3D" id="3.30.565.10">
    <property type="entry name" value="Histidine kinase-like ATPase, C-terminal domain"/>
    <property type="match status" value="1"/>
</dbReference>
<comment type="catalytic activity">
    <reaction evidence="1">
        <text>ATP + protein L-histidine = ADP + protein N-phospho-L-histidine.</text>
        <dbReference type="EC" id="2.7.13.3"/>
    </reaction>
</comment>
<dbReference type="InterPro" id="IPR003594">
    <property type="entry name" value="HATPase_dom"/>
</dbReference>
<protein>
    <recommendedName>
        <fullName evidence="3">histidine kinase</fullName>
        <ecNumber evidence="3">2.7.13.3</ecNumber>
    </recommendedName>
</protein>
<evidence type="ECO:0000256" key="2">
    <source>
        <dbReference type="ARBA" id="ARBA00010183"/>
    </source>
</evidence>
<proteinExistence type="inferred from homology"/>
<dbReference type="SUPFAM" id="SSF54768">
    <property type="entry name" value="dsRNA-binding domain-like"/>
    <property type="match status" value="2"/>
</dbReference>
<organism evidence="14 15">
    <name type="scientific">Geodermatophilus pulveris</name>
    <dbReference type="NCBI Taxonomy" id="1564159"/>
    <lineage>
        <taxon>Bacteria</taxon>
        <taxon>Bacillati</taxon>
        <taxon>Actinomycetota</taxon>
        <taxon>Actinomycetes</taxon>
        <taxon>Geodermatophilales</taxon>
        <taxon>Geodermatophilaceae</taxon>
        <taxon>Geodermatophilus</taxon>
    </lineage>
</organism>
<evidence type="ECO:0000256" key="4">
    <source>
        <dbReference type="ARBA" id="ARBA00022553"/>
    </source>
</evidence>
<evidence type="ECO:0000256" key="5">
    <source>
        <dbReference type="ARBA" id="ARBA00022679"/>
    </source>
</evidence>
<evidence type="ECO:0000256" key="9">
    <source>
        <dbReference type="ARBA" id="ARBA00022884"/>
    </source>
</evidence>
<feature type="domain" description="DRBM" evidence="13">
    <location>
        <begin position="456"/>
        <end position="532"/>
    </location>
</feature>
<dbReference type="SMART" id="SM00358">
    <property type="entry name" value="DSRM"/>
    <property type="match status" value="2"/>
</dbReference>
<keyword evidence="7" id="KW-0418">Kinase</keyword>
<evidence type="ECO:0000256" key="3">
    <source>
        <dbReference type="ARBA" id="ARBA00012438"/>
    </source>
</evidence>
<dbReference type="PROSITE" id="PS50109">
    <property type="entry name" value="HIS_KIN"/>
    <property type="match status" value="1"/>
</dbReference>
<dbReference type="GO" id="GO:0003723">
    <property type="term" value="F:RNA binding"/>
    <property type="evidence" value="ECO:0007669"/>
    <property type="project" value="UniProtKB-UniRule"/>
</dbReference>
<dbReference type="EMBL" id="FZOO01000002">
    <property type="protein sequence ID" value="SNS13392.1"/>
    <property type="molecule type" value="Genomic_DNA"/>
</dbReference>
<keyword evidence="6" id="KW-0547">Nucleotide-binding</keyword>
<keyword evidence="5" id="KW-0808">Transferase</keyword>
<evidence type="ECO:0000256" key="8">
    <source>
        <dbReference type="ARBA" id="ARBA00022840"/>
    </source>
</evidence>
<dbReference type="PANTHER" id="PTHR43065:SF10">
    <property type="entry name" value="PEROXIDE STRESS-ACTIVATED HISTIDINE KINASE MAK3"/>
    <property type="match status" value="1"/>
</dbReference>
<keyword evidence="4" id="KW-0597">Phosphoprotein</keyword>